<accession>A0ABW0UGR3</accession>
<gene>
    <name evidence="1" type="ORF">ACFPQ3_11120</name>
</gene>
<comment type="caution">
    <text evidence="1">The sequence shown here is derived from an EMBL/GenBank/DDBJ whole genome shotgun (WGS) entry which is preliminary data.</text>
</comment>
<dbReference type="CDD" id="cd02947">
    <property type="entry name" value="TRX_family"/>
    <property type="match status" value="1"/>
</dbReference>
<keyword evidence="2" id="KW-1185">Reference proteome</keyword>
<dbReference type="Gene3D" id="3.40.30.10">
    <property type="entry name" value="Glutaredoxin"/>
    <property type="match status" value="1"/>
</dbReference>
<name>A0ABW0UGR3_9STRE</name>
<evidence type="ECO:0000313" key="2">
    <source>
        <dbReference type="Proteomes" id="UP001596110"/>
    </source>
</evidence>
<dbReference type="Pfam" id="PF20207">
    <property type="entry name" value="DUF6568"/>
    <property type="match status" value="1"/>
</dbReference>
<sequence length="112" mass="12401">MTFAQSFVKITALEAENRIQSAEKFTLFIGRSSCPFCRLFEPKLTNVANALNEAVYFLNSEDFSDATEIQKFRSKYGIPTVPCLLVSNGGTVKVVCDSSLSEDAITEFITDI</sequence>
<dbReference type="EMBL" id="JBHSOJ010000032">
    <property type="protein sequence ID" value="MFC5632075.1"/>
    <property type="molecule type" value="Genomic_DNA"/>
</dbReference>
<reference evidence="2" key="1">
    <citation type="journal article" date="2019" name="Int. J. Syst. Evol. Microbiol.">
        <title>The Global Catalogue of Microorganisms (GCM) 10K type strain sequencing project: providing services to taxonomists for standard genome sequencing and annotation.</title>
        <authorList>
            <consortium name="The Broad Institute Genomics Platform"/>
            <consortium name="The Broad Institute Genome Sequencing Center for Infectious Disease"/>
            <person name="Wu L."/>
            <person name="Ma J."/>
        </authorList>
    </citation>
    <scope>NUCLEOTIDE SEQUENCE [LARGE SCALE GENOMIC DNA]</scope>
    <source>
        <strain evidence="2">DT43</strain>
    </source>
</reference>
<organism evidence="1 2">
    <name type="scientific">Streptococcus caledonicus</name>
    <dbReference type="NCBI Taxonomy" id="2614158"/>
    <lineage>
        <taxon>Bacteria</taxon>
        <taxon>Bacillati</taxon>
        <taxon>Bacillota</taxon>
        <taxon>Bacilli</taxon>
        <taxon>Lactobacillales</taxon>
        <taxon>Streptococcaceae</taxon>
        <taxon>Streptococcus</taxon>
    </lineage>
</organism>
<protein>
    <submittedName>
        <fullName evidence="1">Thioredoxin domain-containing protein</fullName>
    </submittedName>
</protein>
<proteinExistence type="predicted"/>
<evidence type="ECO:0000313" key="1">
    <source>
        <dbReference type="EMBL" id="MFC5632075.1"/>
    </source>
</evidence>
<dbReference type="SUPFAM" id="SSF52833">
    <property type="entry name" value="Thioredoxin-like"/>
    <property type="match status" value="1"/>
</dbReference>
<dbReference type="InterPro" id="IPR036249">
    <property type="entry name" value="Thioredoxin-like_sf"/>
</dbReference>
<dbReference type="PROSITE" id="PS51354">
    <property type="entry name" value="GLUTAREDOXIN_2"/>
    <property type="match status" value="1"/>
</dbReference>
<dbReference type="RefSeq" id="WP_156806288.1">
    <property type="nucleotide sequence ID" value="NZ_JBHSOJ010000032.1"/>
</dbReference>
<dbReference type="InterPro" id="IPR046698">
    <property type="entry name" value="PedC-like"/>
</dbReference>
<dbReference type="Proteomes" id="UP001596110">
    <property type="component" value="Unassembled WGS sequence"/>
</dbReference>